<protein>
    <recommendedName>
        <fullName evidence="4">Porin</fullName>
    </recommendedName>
</protein>
<evidence type="ECO:0008006" key="4">
    <source>
        <dbReference type="Google" id="ProtNLM"/>
    </source>
</evidence>
<evidence type="ECO:0000313" key="2">
    <source>
        <dbReference type="EMBL" id="AEF99363.1"/>
    </source>
</evidence>
<dbReference type="STRING" id="857087.Metme_0925"/>
<evidence type="ECO:0000313" key="3">
    <source>
        <dbReference type="Proteomes" id="UP000008888"/>
    </source>
</evidence>
<keyword evidence="3" id="KW-1185">Reference proteome</keyword>
<dbReference type="eggNOG" id="COG3746">
    <property type="taxonomic scope" value="Bacteria"/>
</dbReference>
<dbReference type="SUPFAM" id="SSF56935">
    <property type="entry name" value="Porins"/>
    <property type="match status" value="1"/>
</dbReference>
<reference key="2">
    <citation type="submission" date="2011-05" db="EMBL/GenBank/DDBJ databases">
        <title>Complete genome sequence of the aerobic marine methanotroph Methylomonas methanica MC09.</title>
        <authorList>
            <person name="Boden R."/>
            <person name="Cunliffe M."/>
            <person name="Scanlan J."/>
            <person name="Moussard H."/>
            <person name="Kits K.D."/>
            <person name="Klotz M."/>
            <person name="Jetten M."/>
            <person name="Vuilleumier S."/>
            <person name="Han J."/>
            <person name="Peters L."/>
            <person name="Mikhailova N."/>
            <person name="Teshima H."/>
            <person name="Tapia R."/>
            <person name="Kyrpides N."/>
            <person name="Ivanova N."/>
            <person name="Pagani I."/>
            <person name="Cheng J.-F."/>
            <person name="Goodwin L."/>
            <person name="Han C."/>
            <person name="Hauser L."/>
            <person name="Land M."/>
            <person name="Lapidus A."/>
            <person name="Lucas S."/>
            <person name="Pitluck S."/>
            <person name="Woyke T."/>
            <person name="Stein L.Y."/>
            <person name="Murrell C."/>
        </authorList>
    </citation>
    <scope>NUCLEOTIDE SEQUENCE</scope>
    <source>
        <strain>MC09</strain>
    </source>
</reference>
<name>G0A770_METMM</name>
<reference evidence="2 3" key="1">
    <citation type="journal article" date="2011" name="J. Bacteriol.">
        <title>Complete Genome Sequence of the Aerobic Marine Methanotroph Methylomonas methanica MC09.</title>
        <authorList>
            <person name="Boden R."/>
            <person name="Cunliffe M."/>
            <person name="Scanlan J."/>
            <person name="Moussard H."/>
            <person name="Kits K.D."/>
            <person name="Klotz M.G."/>
            <person name="Jetten M.S."/>
            <person name="Vuilleumier S."/>
            <person name="Han J."/>
            <person name="Peters L."/>
            <person name="Mikhailova N."/>
            <person name="Teshima H."/>
            <person name="Tapia R."/>
            <person name="Kyrpides N."/>
            <person name="Ivanova N."/>
            <person name="Pagani I."/>
            <person name="Cheng J.F."/>
            <person name="Goodwin L."/>
            <person name="Han C."/>
            <person name="Hauser L."/>
            <person name="Land M.L."/>
            <person name="Lapidus A."/>
            <person name="Lucas S."/>
            <person name="Pitluck S."/>
            <person name="Woyke T."/>
            <person name="Stein L."/>
            <person name="Murrell J.C."/>
        </authorList>
    </citation>
    <scope>NUCLEOTIDE SEQUENCE [LARGE SCALE GENOMIC DNA]</scope>
    <source>
        <strain evidence="2 3">MC09</strain>
    </source>
</reference>
<dbReference type="EMBL" id="CP002738">
    <property type="protein sequence ID" value="AEF99363.1"/>
    <property type="molecule type" value="Genomic_DNA"/>
</dbReference>
<dbReference type="OrthoDB" id="5372286at2"/>
<reference evidence="3" key="3">
    <citation type="submission" date="2011-05" db="EMBL/GenBank/DDBJ databases">
        <title>Complete sequence of Methylomonas methanica MC09.</title>
        <authorList>
            <consortium name="US DOE Joint Genome Institute"/>
            <person name="Lucas S."/>
            <person name="Han J."/>
            <person name="Lapidus A."/>
            <person name="Cheng J.-F."/>
            <person name="Goodwin L."/>
            <person name="Pitluck S."/>
            <person name="Peters L."/>
            <person name="Mikhailova N."/>
            <person name="Teshima H."/>
            <person name="Han C."/>
            <person name="Tapia R."/>
            <person name="Land M."/>
            <person name="Hauser L."/>
            <person name="Kyrpides N."/>
            <person name="Ivanova N."/>
            <person name="Pagani I."/>
            <person name="Stein L."/>
            <person name="Woyke T."/>
        </authorList>
    </citation>
    <scope>NUCLEOTIDE SEQUENCE [LARGE SCALE GENOMIC DNA]</scope>
    <source>
        <strain evidence="3">MC09</strain>
    </source>
</reference>
<accession>G0A770</accession>
<proteinExistence type="predicted"/>
<dbReference type="KEGG" id="mmt:Metme_0925"/>
<gene>
    <name evidence="2" type="ordered locus">Metme_0925</name>
</gene>
<feature type="chain" id="PRO_5003396450" description="Porin" evidence="1">
    <location>
        <begin position="22"/>
        <end position="571"/>
    </location>
</feature>
<dbReference type="InterPro" id="IPR032638">
    <property type="entry name" value="Porin_5"/>
</dbReference>
<sequence length="571" mass="63252">MTHNKRLLALALSGLVGIAQAGEKEELLKLRNTTTNLIKQLVKQGVITESAAEQMIKQAEADAETQVAVSKAAEASEMTVPADEVRVAYVPDFVKDEIRQQVRAELKEEVVGDVMAKAKNEQWGLPNALPEWTRRFKLSGDMRLRSQHEMMPSSNIENGLAQPFYFDAQAINDAGGQTAAGLNQFRNTTEGRQRFRERLRLAIDADIADGLKAGVRLATGNQRDPVSTNQTLGNTGTRYEFAIDRAYLQYDAFDEDKFKWLTLSGGRIKNPWYTGGGEFSGGSELVWDTDLSFEGFAATVRHRLAGSDGLFAKTDQRDSLFATVGAFPLQESSLSSDKWLFGGQTGMELGFDNQDNLKMAVAYYDYVNVEAKQNTPGRRTCDLNTPAITASRPEFMQGGNTLATICQEGTNGTSNGLDQMIGLASDYNIVNANISYEMANFAPHQLRLSADYAKNIGFDKEAVSRLLNGNVVEPKTNAWQFRADYGWRIVERPGHWNVFAAYKYVERDAVLDAFTDSDFHLGGTNVKGWFVGGNYGLMKNVWLTGRWLTADIITGPPFGIDVLQIDINTRF</sequence>
<dbReference type="Pfam" id="PF16930">
    <property type="entry name" value="Porin_5"/>
    <property type="match status" value="1"/>
</dbReference>
<dbReference type="Proteomes" id="UP000008888">
    <property type="component" value="Chromosome"/>
</dbReference>
<dbReference type="AlphaFoldDB" id="G0A770"/>
<dbReference type="HOGENOM" id="CLU_027640_0_0_6"/>
<feature type="signal peptide" evidence="1">
    <location>
        <begin position="1"/>
        <end position="21"/>
    </location>
</feature>
<dbReference type="RefSeq" id="WP_013817630.1">
    <property type="nucleotide sequence ID" value="NC_015572.1"/>
</dbReference>
<keyword evidence="1" id="KW-0732">Signal</keyword>
<organism evidence="2 3">
    <name type="scientific">Methylomonas methanica (strain DSM 25384 / MC09)</name>
    <dbReference type="NCBI Taxonomy" id="857087"/>
    <lineage>
        <taxon>Bacteria</taxon>
        <taxon>Pseudomonadati</taxon>
        <taxon>Pseudomonadota</taxon>
        <taxon>Gammaproteobacteria</taxon>
        <taxon>Methylococcales</taxon>
        <taxon>Methylococcaceae</taxon>
        <taxon>Methylomonas</taxon>
    </lineage>
</organism>
<evidence type="ECO:0000256" key="1">
    <source>
        <dbReference type="SAM" id="SignalP"/>
    </source>
</evidence>